<keyword evidence="2" id="KW-0175">Coiled coil</keyword>
<evidence type="ECO:0000259" key="4">
    <source>
        <dbReference type="PROSITE" id="PS50158"/>
    </source>
</evidence>
<evidence type="ECO:0000256" key="1">
    <source>
        <dbReference type="PROSITE-ProRule" id="PRU00047"/>
    </source>
</evidence>
<sequence>MSDIYERWFQNKVLHITEKHELNNEEYTKDISCSICYPVRYIGVNEEREFLKFWEVYLEIVPQISESGYNLLTIASFTELLDVRQEEFIKAATKLVWSTEYNGKPKYQLNGLIEILWIIIQTCVEETEEGLFLTPKLNRVKEKIENNCELQLYGYTLSDGEVNRRFGKFWTWLQRETTAFRIPNDIKTLDIFKEILYLEDQIYLGENRDKLRELQKSITYSKNDIVYPKAWINIDLTNEILKKFIEGNNFEEETIEYPSIDDDICENDIYQGIYNILKEEGLEITIEDILRIINILKFTPEQIYDYKFIEVYNNHQHLGDDEVGEILLDWIGNQQTREIYEEIEFESGDENFDEENVINTPPNPQSPESENTNSTRSNSPNLLNMATEDHVKQYIRQAINLAFGVDLGQNIDQPPANSVTHTLNQAVANLVPPINRAARIGELPLFHGGDQDPYEWERDFNITWDANGYLEGNNQVDKIRKAAACMRDDAADWYNEVAATITRWDANGGAGDGNFCVELRKRYASRTKQNQWAMELQNIKQQPNEKVGAYATRFKKLLNKVAPNNDDMAMRFKINYFIRRLNPLIAGRTYESNPNTLDAAITQARAIETGNNFLLQSIGQQSQVMENSSQNVINNKPKDEIEELSKQLEELKIAKLEKEIRNLKGEIFGTRNKVNTNNKPQFDYRKAKCFTCGKVGHTSKFCKESSSKRMNVYDYEEEYDEEEYYYEEESEEEDYQIYYQDTEFYPAERVTRSRTRMDPTQGIKIKKDDEIVIPRSEDVEMTERPKRIYVPKGKGKFMRKPSRFQQSNTKYDIVEDMKQMKPNINLAQLIEINPSLDLEKHTVAMKTPTIIDDIEVKAIINTGAAASAISSALLEETQFTITEKSNTRCIMADGSRVASLGKTEIEIEIGEIITPILVEVIDSKDWTLIIGNDFLAEWNSNIDFESRTMILQDKEYIIEIPITYYRQKKVTFEVNEESNSEDEFEEYKETETFDILYKILKKK</sequence>
<dbReference type="EMBL" id="BLAL01000044">
    <property type="protein sequence ID" value="GES79687.1"/>
    <property type="molecule type" value="Genomic_DNA"/>
</dbReference>
<evidence type="ECO:0000313" key="5">
    <source>
        <dbReference type="EMBL" id="GES79687.1"/>
    </source>
</evidence>
<dbReference type="InterPro" id="IPR036875">
    <property type="entry name" value="Znf_CCHC_sf"/>
</dbReference>
<dbReference type="SUPFAM" id="SSF50630">
    <property type="entry name" value="Acid proteases"/>
    <property type="match status" value="1"/>
</dbReference>
<keyword evidence="1" id="KW-0479">Metal-binding</keyword>
<evidence type="ECO:0000256" key="2">
    <source>
        <dbReference type="SAM" id="Coils"/>
    </source>
</evidence>
<dbReference type="OrthoDB" id="2432760at2759"/>
<dbReference type="InterPro" id="IPR001878">
    <property type="entry name" value="Znf_CCHC"/>
</dbReference>
<dbReference type="PANTHER" id="PTHR33223">
    <property type="entry name" value="CCHC-TYPE DOMAIN-CONTAINING PROTEIN"/>
    <property type="match status" value="1"/>
</dbReference>
<feature type="compositionally biased region" description="Low complexity" evidence="3">
    <location>
        <begin position="366"/>
        <end position="382"/>
    </location>
</feature>
<feature type="domain" description="CCHC-type" evidence="4">
    <location>
        <begin position="688"/>
        <end position="704"/>
    </location>
</feature>
<protein>
    <submittedName>
        <fullName evidence="5">Ribonuclease H-like domain-containing protein</fullName>
    </submittedName>
</protein>
<dbReference type="GO" id="GO:0003676">
    <property type="term" value="F:nucleic acid binding"/>
    <property type="evidence" value="ECO:0007669"/>
    <property type="project" value="InterPro"/>
</dbReference>
<dbReference type="SMART" id="SM00343">
    <property type="entry name" value="ZnF_C2HC"/>
    <property type="match status" value="1"/>
</dbReference>
<dbReference type="InterPro" id="IPR021109">
    <property type="entry name" value="Peptidase_aspartic_dom_sf"/>
</dbReference>
<dbReference type="Proteomes" id="UP000615446">
    <property type="component" value="Unassembled WGS sequence"/>
</dbReference>
<dbReference type="Pfam" id="PF19259">
    <property type="entry name" value="Ty3_capsid"/>
    <property type="match status" value="1"/>
</dbReference>
<name>A0A8H3QHW5_9GLOM</name>
<keyword evidence="1" id="KW-0862">Zinc</keyword>
<dbReference type="AlphaFoldDB" id="A0A8H3QHW5"/>
<reference evidence="5" key="1">
    <citation type="submission" date="2019-10" db="EMBL/GenBank/DDBJ databases">
        <title>Conservation and host-specific expression of non-tandemly repeated heterogenous ribosome RNA gene in arbuscular mycorrhizal fungi.</title>
        <authorList>
            <person name="Maeda T."/>
            <person name="Kobayashi Y."/>
            <person name="Nakagawa T."/>
            <person name="Ezawa T."/>
            <person name="Yamaguchi K."/>
            <person name="Bino T."/>
            <person name="Nishimoto Y."/>
            <person name="Shigenobu S."/>
            <person name="Kawaguchi M."/>
        </authorList>
    </citation>
    <scope>NUCLEOTIDE SEQUENCE</scope>
    <source>
        <strain evidence="5">HR1</strain>
    </source>
</reference>
<keyword evidence="1" id="KW-0863">Zinc-finger</keyword>
<gene>
    <name evidence="5" type="ORF">RCL2_000698700</name>
</gene>
<dbReference type="PROSITE" id="PS50158">
    <property type="entry name" value="ZF_CCHC"/>
    <property type="match status" value="1"/>
</dbReference>
<evidence type="ECO:0000256" key="3">
    <source>
        <dbReference type="SAM" id="MobiDB-lite"/>
    </source>
</evidence>
<proteinExistence type="predicted"/>
<feature type="region of interest" description="Disordered" evidence="3">
    <location>
        <begin position="348"/>
        <end position="382"/>
    </location>
</feature>
<accession>A0A8H3QHW5</accession>
<organism evidence="5 6">
    <name type="scientific">Rhizophagus clarus</name>
    <dbReference type="NCBI Taxonomy" id="94130"/>
    <lineage>
        <taxon>Eukaryota</taxon>
        <taxon>Fungi</taxon>
        <taxon>Fungi incertae sedis</taxon>
        <taxon>Mucoromycota</taxon>
        <taxon>Glomeromycotina</taxon>
        <taxon>Glomeromycetes</taxon>
        <taxon>Glomerales</taxon>
        <taxon>Glomeraceae</taxon>
        <taxon>Rhizophagus</taxon>
    </lineage>
</organism>
<dbReference type="Pfam" id="PF13975">
    <property type="entry name" value="gag-asp_proteas"/>
    <property type="match status" value="1"/>
</dbReference>
<feature type="coiled-coil region" evidence="2">
    <location>
        <begin position="634"/>
        <end position="673"/>
    </location>
</feature>
<evidence type="ECO:0000313" key="6">
    <source>
        <dbReference type="Proteomes" id="UP000615446"/>
    </source>
</evidence>
<dbReference type="InterPro" id="IPR045358">
    <property type="entry name" value="Ty3_capsid"/>
</dbReference>
<dbReference type="GO" id="GO:0008270">
    <property type="term" value="F:zinc ion binding"/>
    <property type="evidence" value="ECO:0007669"/>
    <property type="project" value="UniProtKB-KW"/>
</dbReference>
<dbReference type="SUPFAM" id="SSF57756">
    <property type="entry name" value="Retrovirus zinc finger-like domains"/>
    <property type="match status" value="1"/>
</dbReference>
<comment type="caution">
    <text evidence="5">The sequence shown here is derived from an EMBL/GenBank/DDBJ whole genome shotgun (WGS) entry which is preliminary data.</text>
</comment>
<dbReference type="PANTHER" id="PTHR33223:SF6">
    <property type="entry name" value="CCHC-TYPE DOMAIN-CONTAINING PROTEIN"/>
    <property type="match status" value="1"/>
</dbReference>
<dbReference type="Gene3D" id="2.40.70.10">
    <property type="entry name" value="Acid Proteases"/>
    <property type="match status" value="1"/>
</dbReference>